<gene>
    <name evidence="2" type="ORF">RFULGI_LOCUS12804</name>
</gene>
<dbReference type="EMBL" id="CAJVPZ010031819">
    <property type="protein sequence ID" value="CAG8740252.1"/>
    <property type="molecule type" value="Genomic_DNA"/>
</dbReference>
<evidence type="ECO:0000313" key="3">
    <source>
        <dbReference type="Proteomes" id="UP000789396"/>
    </source>
</evidence>
<evidence type="ECO:0000313" key="2">
    <source>
        <dbReference type="EMBL" id="CAG8740252.1"/>
    </source>
</evidence>
<feature type="non-terminal residue" evidence="2">
    <location>
        <position position="1"/>
    </location>
</feature>
<keyword evidence="3" id="KW-1185">Reference proteome</keyword>
<comment type="caution">
    <text evidence="2">The sequence shown here is derived from an EMBL/GenBank/DDBJ whole genome shotgun (WGS) entry which is preliminary data.</text>
</comment>
<sequence length="120" mass="13439">SSGNISFNNPSAPGIHNFRIGSSEPTEHQPDPLRIAFLECQIAGLTSQYSSVIRENIDLRSENIDLRSQLSFSIQKNKDLQTQVAELQYQVDVQQIAISIPDKEFIKEFSSNNDQISADD</sequence>
<feature type="compositionally biased region" description="Polar residues" evidence="1">
    <location>
        <begin position="1"/>
        <end position="11"/>
    </location>
</feature>
<evidence type="ECO:0000256" key="1">
    <source>
        <dbReference type="SAM" id="MobiDB-lite"/>
    </source>
</evidence>
<reference evidence="2" key="1">
    <citation type="submission" date="2021-06" db="EMBL/GenBank/DDBJ databases">
        <authorList>
            <person name="Kallberg Y."/>
            <person name="Tangrot J."/>
            <person name="Rosling A."/>
        </authorList>
    </citation>
    <scope>NUCLEOTIDE SEQUENCE</scope>
    <source>
        <strain evidence="2">IN212</strain>
    </source>
</reference>
<name>A0A9N9IJU4_9GLOM</name>
<organism evidence="2 3">
    <name type="scientific">Racocetra fulgida</name>
    <dbReference type="NCBI Taxonomy" id="60492"/>
    <lineage>
        <taxon>Eukaryota</taxon>
        <taxon>Fungi</taxon>
        <taxon>Fungi incertae sedis</taxon>
        <taxon>Mucoromycota</taxon>
        <taxon>Glomeromycotina</taxon>
        <taxon>Glomeromycetes</taxon>
        <taxon>Diversisporales</taxon>
        <taxon>Gigasporaceae</taxon>
        <taxon>Racocetra</taxon>
    </lineage>
</organism>
<protein>
    <submittedName>
        <fullName evidence="2">3896_t:CDS:1</fullName>
    </submittedName>
</protein>
<feature type="region of interest" description="Disordered" evidence="1">
    <location>
        <begin position="1"/>
        <end position="28"/>
    </location>
</feature>
<proteinExistence type="predicted"/>
<accession>A0A9N9IJU4</accession>
<feature type="non-terminal residue" evidence="2">
    <location>
        <position position="120"/>
    </location>
</feature>
<dbReference type="OrthoDB" id="2384532at2759"/>
<dbReference type="Proteomes" id="UP000789396">
    <property type="component" value="Unassembled WGS sequence"/>
</dbReference>
<dbReference type="AlphaFoldDB" id="A0A9N9IJU4"/>